<keyword evidence="3" id="KW-0479">Metal-binding</keyword>
<gene>
    <name evidence="9" type="ORF">SAMN05444370_104323</name>
</gene>
<accession>A0A1H4AQ51</accession>
<dbReference type="GO" id="GO:0004519">
    <property type="term" value="F:endonuclease activity"/>
    <property type="evidence" value="ECO:0007669"/>
    <property type="project" value="UniProtKB-KW"/>
</dbReference>
<dbReference type="PANTHER" id="PTHR30001:SF1">
    <property type="entry name" value="RIBONUCLEASE E_G-LIKE PROTEIN, CHLOROPLASTIC"/>
    <property type="match status" value="1"/>
</dbReference>
<evidence type="ECO:0000256" key="1">
    <source>
        <dbReference type="ARBA" id="ARBA00001946"/>
    </source>
</evidence>
<dbReference type="GO" id="GO:0003723">
    <property type="term" value="F:RNA binding"/>
    <property type="evidence" value="ECO:0007669"/>
    <property type="project" value="UniProtKB-KW"/>
</dbReference>
<keyword evidence="10" id="KW-1185">Reference proteome</keyword>
<comment type="cofactor">
    <cofactor evidence="1">
        <name>Mg(2+)</name>
        <dbReference type="ChEBI" id="CHEBI:18420"/>
    </cofactor>
</comment>
<evidence type="ECO:0000313" key="9">
    <source>
        <dbReference type="EMBL" id="SEA38016.1"/>
    </source>
</evidence>
<dbReference type="STRING" id="89524.SAMN05444370_104323"/>
<sequence>MRGVAAAVENVGGALVAARVVDGALDDLYVDSPPSDLTPQPEAMYWGRVDRAAPAIGAAFVALPDGQRGWLRGADRKAGEMVGVQVSRWAEAGKAAPLTDRPILKGALALLTPGAPGVNLARSIKGHETRERLTAVAGAALAGAGEDVGLVIRSAAGDADEAALTAEIAALRAAFDAVQEQPAGREPSLLRAAPDAEARARRDWADADWLDGPEPFERLGVWDAIEALRSPRVTLPGGGWMSVEATAALVAVDVNTGEDFSKTASQTANLAACAALPRALRLRGFGGLVYIDFAPLKKGARQGVDLALKRAFAVDPVETQVVGWTPAGAVELQRKRERRPTMALIRG</sequence>
<organism evidence="9 10">
    <name type="scientific">Rubrimonas cliftonensis</name>
    <dbReference type="NCBI Taxonomy" id="89524"/>
    <lineage>
        <taxon>Bacteria</taxon>
        <taxon>Pseudomonadati</taxon>
        <taxon>Pseudomonadota</taxon>
        <taxon>Alphaproteobacteria</taxon>
        <taxon>Rhodobacterales</taxon>
        <taxon>Paracoccaceae</taxon>
        <taxon>Rubrimonas</taxon>
    </lineage>
</organism>
<keyword evidence="2" id="KW-0540">Nuclease</keyword>
<keyword evidence="7" id="KW-0694">RNA-binding</keyword>
<keyword evidence="4" id="KW-0255">Endonuclease</keyword>
<evidence type="ECO:0000256" key="6">
    <source>
        <dbReference type="ARBA" id="ARBA00022842"/>
    </source>
</evidence>
<dbReference type="AlphaFoldDB" id="A0A1H4AQ51"/>
<dbReference type="InterPro" id="IPR019307">
    <property type="entry name" value="RNA-bd_AU-1/RNase_E/G"/>
</dbReference>
<dbReference type="GO" id="GO:0005737">
    <property type="term" value="C:cytoplasm"/>
    <property type="evidence" value="ECO:0007669"/>
    <property type="project" value="TreeGrafter"/>
</dbReference>
<evidence type="ECO:0000256" key="3">
    <source>
        <dbReference type="ARBA" id="ARBA00022723"/>
    </source>
</evidence>
<evidence type="ECO:0000256" key="7">
    <source>
        <dbReference type="ARBA" id="ARBA00022884"/>
    </source>
</evidence>
<name>A0A1H4AQ51_9RHOB</name>
<protein>
    <submittedName>
        <fullName evidence="9">Ribonuclease, Rne/Rng family</fullName>
    </submittedName>
</protein>
<dbReference type="GO" id="GO:0016787">
    <property type="term" value="F:hydrolase activity"/>
    <property type="evidence" value="ECO:0007669"/>
    <property type="project" value="UniProtKB-KW"/>
</dbReference>
<dbReference type="InterPro" id="IPR004659">
    <property type="entry name" value="RNase_E/G"/>
</dbReference>
<reference evidence="9 10" key="1">
    <citation type="submission" date="2016-10" db="EMBL/GenBank/DDBJ databases">
        <authorList>
            <person name="de Groot N.N."/>
        </authorList>
    </citation>
    <scope>NUCLEOTIDE SEQUENCE [LARGE SCALE GENOMIC DNA]</scope>
    <source>
        <strain evidence="9 10">DSM 15345</strain>
    </source>
</reference>
<dbReference type="EMBL" id="FNQM01000004">
    <property type="protein sequence ID" value="SEA38016.1"/>
    <property type="molecule type" value="Genomic_DNA"/>
</dbReference>
<dbReference type="Pfam" id="PF10150">
    <property type="entry name" value="RNase_E_G"/>
    <property type="match status" value="2"/>
</dbReference>
<keyword evidence="6" id="KW-0460">Magnesium</keyword>
<evidence type="ECO:0000259" key="8">
    <source>
        <dbReference type="Pfam" id="PF10150"/>
    </source>
</evidence>
<dbReference type="Proteomes" id="UP000198703">
    <property type="component" value="Unassembled WGS sequence"/>
</dbReference>
<dbReference type="GO" id="GO:0004540">
    <property type="term" value="F:RNA nuclease activity"/>
    <property type="evidence" value="ECO:0007669"/>
    <property type="project" value="InterPro"/>
</dbReference>
<evidence type="ECO:0000313" key="10">
    <source>
        <dbReference type="Proteomes" id="UP000198703"/>
    </source>
</evidence>
<dbReference type="GO" id="GO:0046872">
    <property type="term" value="F:metal ion binding"/>
    <property type="evidence" value="ECO:0007669"/>
    <property type="project" value="UniProtKB-KW"/>
</dbReference>
<keyword evidence="5" id="KW-0378">Hydrolase</keyword>
<evidence type="ECO:0000256" key="4">
    <source>
        <dbReference type="ARBA" id="ARBA00022759"/>
    </source>
</evidence>
<feature type="domain" description="RNA-binding protein AU-1/Ribonuclease E/G" evidence="8">
    <location>
        <begin position="104"/>
        <end position="208"/>
    </location>
</feature>
<evidence type="ECO:0000256" key="2">
    <source>
        <dbReference type="ARBA" id="ARBA00022722"/>
    </source>
</evidence>
<dbReference type="PANTHER" id="PTHR30001">
    <property type="entry name" value="RIBONUCLEASE"/>
    <property type="match status" value="1"/>
</dbReference>
<dbReference type="GO" id="GO:0006364">
    <property type="term" value="P:rRNA processing"/>
    <property type="evidence" value="ECO:0007669"/>
    <property type="project" value="TreeGrafter"/>
</dbReference>
<dbReference type="RefSeq" id="WP_245730992.1">
    <property type="nucleotide sequence ID" value="NZ_FNQM01000004.1"/>
</dbReference>
<feature type="domain" description="RNA-binding protein AU-1/Ribonuclease E/G" evidence="8">
    <location>
        <begin position="215"/>
        <end position="336"/>
    </location>
</feature>
<evidence type="ECO:0000256" key="5">
    <source>
        <dbReference type="ARBA" id="ARBA00022801"/>
    </source>
</evidence>
<proteinExistence type="predicted"/>